<sequence>MISRQEAEEIAAVWAQRDSSRLGVPCTPVVHEFDLGYLITAAVPPTTPTTPGDLPHTIVDRETGEVSNWPRLPAQVVERLYREDRVSRPASPRTVDPAAQLLRSVRRAATPDTAAHLTVEGRLHVANGAKGEVTLRHHPLVRAYLDELPAGRLVRGGERHAELIVISDVLYAEDQQRATDGQPSAEIADAVGLFEEAHLEIFRIREPGDPAAGRAERPCDSCLNALVHFGLRPWSDLAFTREWRPEPQPSPQPDRFPPEVSNSLVAAGWQPGFGDEALATIAIEETCEVSGVSRGHHPFPAVQQLLAMFPGLSSSRMGPGTEVWISGFTIEPLSAAYSADTLADFGRVLGVRLFPIGTEQQESILAVDEHGRVFALDQAGEWFLGADIDTALTTLLLGRAPARVRDDGTW</sequence>
<organism evidence="1 2">
    <name type="scientific">Micromonospora echinofusca</name>
    <dbReference type="NCBI Taxonomy" id="47858"/>
    <lineage>
        <taxon>Bacteria</taxon>
        <taxon>Bacillati</taxon>
        <taxon>Actinomycetota</taxon>
        <taxon>Actinomycetes</taxon>
        <taxon>Micromonosporales</taxon>
        <taxon>Micromonosporaceae</taxon>
        <taxon>Micromonospora</taxon>
    </lineage>
</organism>
<name>A0ABS3VRT4_MICEH</name>
<dbReference type="EMBL" id="WVUH01000101">
    <property type="protein sequence ID" value="MBO4207078.1"/>
    <property type="molecule type" value="Genomic_DNA"/>
</dbReference>
<protein>
    <recommendedName>
        <fullName evidence="3">YwqJ-like deaminase</fullName>
    </recommendedName>
</protein>
<dbReference type="InterPro" id="IPR025968">
    <property type="entry name" value="YwqJ_deaminase"/>
</dbReference>
<accession>A0ABS3VRT4</accession>
<dbReference type="Proteomes" id="UP000823521">
    <property type="component" value="Unassembled WGS sequence"/>
</dbReference>
<dbReference type="RefSeq" id="WP_208813978.1">
    <property type="nucleotide sequence ID" value="NZ_WVUH01000101.1"/>
</dbReference>
<evidence type="ECO:0000313" key="2">
    <source>
        <dbReference type="Proteomes" id="UP000823521"/>
    </source>
</evidence>
<evidence type="ECO:0008006" key="3">
    <source>
        <dbReference type="Google" id="ProtNLM"/>
    </source>
</evidence>
<evidence type="ECO:0000313" key="1">
    <source>
        <dbReference type="EMBL" id="MBO4207078.1"/>
    </source>
</evidence>
<proteinExistence type="predicted"/>
<dbReference type="Pfam" id="PF14433">
    <property type="entry name" value="SUKH-3"/>
    <property type="match status" value="1"/>
</dbReference>
<comment type="caution">
    <text evidence="1">The sequence shown here is derived from an EMBL/GenBank/DDBJ whole genome shotgun (WGS) entry which is preliminary data.</text>
</comment>
<dbReference type="InterPro" id="IPR025850">
    <property type="entry name" value="SUKH-3"/>
</dbReference>
<dbReference type="Pfam" id="PF14431">
    <property type="entry name" value="YwqJ-deaminase"/>
    <property type="match status" value="1"/>
</dbReference>
<reference evidence="1 2" key="1">
    <citation type="submission" date="2019-12" db="EMBL/GenBank/DDBJ databases">
        <title>Whole genome sequencing of endophytic Actinobacterium Micromonospora sp. MPMI6T.</title>
        <authorList>
            <person name="Evv R."/>
            <person name="Podile A.R."/>
        </authorList>
    </citation>
    <scope>NUCLEOTIDE SEQUENCE [LARGE SCALE GENOMIC DNA]</scope>
    <source>
        <strain evidence="1 2">MPMI6</strain>
    </source>
</reference>
<gene>
    <name evidence="1" type="ORF">GSF22_13840</name>
</gene>
<keyword evidence="2" id="KW-1185">Reference proteome</keyword>